<keyword evidence="4" id="KW-1185">Reference proteome</keyword>
<dbReference type="Proteomes" id="UP000734823">
    <property type="component" value="Unassembled WGS sequence"/>
</dbReference>
<dbReference type="Gene3D" id="3.40.47.10">
    <property type="match status" value="1"/>
</dbReference>
<dbReference type="SUPFAM" id="SSF53901">
    <property type="entry name" value="Thiolase-like"/>
    <property type="match status" value="1"/>
</dbReference>
<keyword evidence="1" id="KW-0808">Transferase</keyword>
<name>A0ABR7L462_9PSEU</name>
<evidence type="ECO:0000256" key="1">
    <source>
        <dbReference type="ARBA" id="ARBA00022679"/>
    </source>
</evidence>
<protein>
    <submittedName>
        <fullName evidence="3">3-oxoacyl-ACP synthase</fullName>
    </submittedName>
</protein>
<proteinExistence type="predicted"/>
<evidence type="ECO:0000259" key="2">
    <source>
        <dbReference type="Pfam" id="PF00109"/>
    </source>
</evidence>
<reference evidence="3 4" key="1">
    <citation type="submission" date="2020-06" db="EMBL/GenBank/DDBJ databases">
        <title>Actinokineospora xiongansis sp. nov., isolated from soil of Baiyangdian.</title>
        <authorList>
            <person name="Zhang X."/>
        </authorList>
    </citation>
    <scope>NUCLEOTIDE SEQUENCE [LARGE SCALE GENOMIC DNA]</scope>
    <source>
        <strain evidence="3 4">HBU206404</strain>
    </source>
</reference>
<dbReference type="Pfam" id="PF00109">
    <property type="entry name" value="ketoacyl-synt"/>
    <property type="match status" value="1"/>
</dbReference>
<dbReference type="PANTHER" id="PTHR11712">
    <property type="entry name" value="POLYKETIDE SYNTHASE-RELATED"/>
    <property type="match status" value="1"/>
</dbReference>
<evidence type="ECO:0000313" key="3">
    <source>
        <dbReference type="EMBL" id="MBC6447475.1"/>
    </source>
</evidence>
<feature type="domain" description="Beta-ketoacyl synthase-like N-terminal" evidence="2">
    <location>
        <begin position="41"/>
        <end position="175"/>
    </location>
</feature>
<organism evidence="3 4">
    <name type="scientific">Actinokineospora xionganensis</name>
    <dbReference type="NCBI Taxonomy" id="2684470"/>
    <lineage>
        <taxon>Bacteria</taxon>
        <taxon>Bacillati</taxon>
        <taxon>Actinomycetota</taxon>
        <taxon>Actinomycetes</taxon>
        <taxon>Pseudonocardiales</taxon>
        <taxon>Pseudonocardiaceae</taxon>
        <taxon>Actinokineospora</taxon>
    </lineage>
</organism>
<gene>
    <name evidence="3" type="ORF">GPZ80_09870</name>
</gene>
<accession>A0ABR7L462</accession>
<dbReference type="InterPro" id="IPR000794">
    <property type="entry name" value="Beta-ketoacyl_synthase"/>
</dbReference>
<dbReference type="PANTHER" id="PTHR11712:SF336">
    <property type="entry name" value="3-OXOACYL-[ACYL-CARRIER-PROTEIN] SYNTHASE, MITOCHONDRIAL"/>
    <property type="match status" value="1"/>
</dbReference>
<dbReference type="RefSeq" id="WP_187219989.1">
    <property type="nucleotide sequence ID" value="NZ_JABVED010000004.1"/>
</dbReference>
<sequence>MKVVVTGVGVTLPRASSAQSLLTAVARTAEPVNPETRVGKKGLRYKDRATQLGYCAADAALRDAGLLSETGLAVADNSVGVVASSNLGNVDTVTGALDTIAAETTMGTSPMQLPNASSNVIATSVAIRFGLRGPNLMVCNGATSGLDAVYWAANMISAGRVTRVLVLGVEPDNEPVRKLLGGRRAIDGAVGLVLEDADAAAERGARVHAEVGRYTRAGGVRKCVDQLSDMDGGVPALLQLPETGGAVVPPEILDGVPRYDLAKAWGVASGALGVMQCAATIGWFEGRGAGPVYVLAGSDDDDATAGLVLQRAEVR</sequence>
<comment type="caution">
    <text evidence="3">The sequence shown here is derived from an EMBL/GenBank/DDBJ whole genome shotgun (WGS) entry which is preliminary data.</text>
</comment>
<dbReference type="InterPro" id="IPR016039">
    <property type="entry name" value="Thiolase-like"/>
</dbReference>
<evidence type="ECO:0000313" key="4">
    <source>
        <dbReference type="Proteomes" id="UP000734823"/>
    </source>
</evidence>
<dbReference type="EMBL" id="JABVED010000004">
    <property type="protein sequence ID" value="MBC6447475.1"/>
    <property type="molecule type" value="Genomic_DNA"/>
</dbReference>
<dbReference type="InterPro" id="IPR014030">
    <property type="entry name" value="Ketoacyl_synth_N"/>
</dbReference>